<accession>A0A6M3M0E3</accession>
<reference evidence="1" key="1">
    <citation type="submission" date="2020-03" db="EMBL/GenBank/DDBJ databases">
        <title>The deep terrestrial virosphere.</title>
        <authorList>
            <person name="Holmfeldt K."/>
            <person name="Nilsson E."/>
            <person name="Simone D."/>
            <person name="Lopez-Fernandez M."/>
            <person name="Wu X."/>
            <person name="de Brujin I."/>
            <person name="Lundin D."/>
            <person name="Andersson A."/>
            <person name="Bertilsson S."/>
            <person name="Dopson M."/>
        </authorList>
    </citation>
    <scope>NUCLEOTIDE SEQUENCE</scope>
    <source>
        <strain evidence="1">MM171A01235</strain>
    </source>
</reference>
<gene>
    <name evidence="1" type="ORF">MM171A01235_0009</name>
</gene>
<sequence length="181" mass="19470">MDNKALFSTLTIGDTIIGVGHGGPSEFCGSNNQVIMDTLSMPDVKDKVIILISCETAQVLGPALIRKGANSYIGFQEDLVWVMDADMASSPWGDRFAASLMMPIVDCVNTILDGKTTAVAFNVLNDGLEKNASMEEDELIKSCLNFNRRNSVLLGDSAARVAARPKIFMPIPPPPIILPIT</sequence>
<dbReference type="EMBL" id="MT143638">
    <property type="protein sequence ID" value="QJA99252.1"/>
    <property type="molecule type" value="Genomic_DNA"/>
</dbReference>
<dbReference type="AlphaFoldDB" id="A0A6M3M0E3"/>
<name>A0A6M3M0E3_9ZZZZ</name>
<evidence type="ECO:0008006" key="2">
    <source>
        <dbReference type="Google" id="ProtNLM"/>
    </source>
</evidence>
<proteinExistence type="predicted"/>
<organism evidence="1">
    <name type="scientific">viral metagenome</name>
    <dbReference type="NCBI Taxonomy" id="1070528"/>
    <lineage>
        <taxon>unclassified sequences</taxon>
        <taxon>metagenomes</taxon>
        <taxon>organismal metagenomes</taxon>
    </lineage>
</organism>
<evidence type="ECO:0000313" key="1">
    <source>
        <dbReference type="EMBL" id="QJA99252.1"/>
    </source>
</evidence>
<protein>
    <recommendedName>
        <fullName evidence="2">CHAT domain-containing protein</fullName>
    </recommendedName>
</protein>